<proteinExistence type="predicted"/>
<keyword evidence="3" id="KW-1185">Reference proteome</keyword>
<evidence type="ECO:0000313" key="2">
    <source>
        <dbReference type="EMBL" id="MBD3662453.1"/>
    </source>
</evidence>
<dbReference type="Proteomes" id="UP000635142">
    <property type="component" value="Unassembled WGS sequence"/>
</dbReference>
<keyword evidence="1" id="KW-0812">Transmembrane</keyword>
<organism evidence="2 3">
    <name type="scientific">Sulfitobacter aestuariivivens</name>
    <dbReference type="NCBI Taxonomy" id="2766981"/>
    <lineage>
        <taxon>Bacteria</taxon>
        <taxon>Pseudomonadati</taxon>
        <taxon>Pseudomonadota</taxon>
        <taxon>Alphaproteobacteria</taxon>
        <taxon>Rhodobacterales</taxon>
        <taxon>Roseobacteraceae</taxon>
        <taxon>Sulfitobacter</taxon>
    </lineage>
</organism>
<keyword evidence="1" id="KW-1133">Transmembrane helix</keyword>
<feature type="transmembrane region" description="Helical" evidence="1">
    <location>
        <begin position="6"/>
        <end position="35"/>
    </location>
</feature>
<feature type="transmembrane region" description="Helical" evidence="1">
    <location>
        <begin position="47"/>
        <end position="64"/>
    </location>
</feature>
<gene>
    <name evidence="2" type="ORF">H9Q16_00805</name>
</gene>
<accession>A0A927HDK8</accession>
<feature type="transmembrane region" description="Helical" evidence="1">
    <location>
        <begin position="70"/>
        <end position="95"/>
    </location>
</feature>
<dbReference type="RefSeq" id="WP_191073489.1">
    <property type="nucleotide sequence ID" value="NZ_JACTAG010000001.1"/>
</dbReference>
<comment type="caution">
    <text evidence="2">The sequence shown here is derived from an EMBL/GenBank/DDBJ whole genome shotgun (WGS) entry which is preliminary data.</text>
</comment>
<reference evidence="2" key="1">
    <citation type="submission" date="2020-08" db="EMBL/GenBank/DDBJ databases">
        <title>Sulfitobacter aestuariivivens sp. nov., isolated from a tidal flat.</title>
        <authorList>
            <person name="Park S."/>
            <person name="Yoon J.-H."/>
        </authorList>
    </citation>
    <scope>NUCLEOTIDE SEQUENCE</scope>
    <source>
        <strain evidence="2">TSTF-M16</strain>
    </source>
</reference>
<protein>
    <submittedName>
        <fullName evidence="2">Uncharacterized protein</fullName>
    </submittedName>
</protein>
<dbReference type="EMBL" id="JACTAG010000001">
    <property type="protein sequence ID" value="MBD3662453.1"/>
    <property type="molecule type" value="Genomic_DNA"/>
</dbReference>
<keyword evidence="1" id="KW-0472">Membrane</keyword>
<evidence type="ECO:0000313" key="3">
    <source>
        <dbReference type="Proteomes" id="UP000635142"/>
    </source>
</evidence>
<evidence type="ECO:0000256" key="1">
    <source>
        <dbReference type="SAM" id="Phobius"/>
    </source>
</evidence>
<name>A0A927HDK8_9RHOB</name>
<dbReference type="AlphaFoldDB" id="A0A927HDK8"/>
<sequence>MTYLRTGLIAMCALLATYTLIVVFREGTGLVAVFFGDLISVTWRGQFNLDFACYLMLSALWVAWRSGFKAAGIFTALIASVVGMLFFAPLVLVYASRASGDLKKLLLGVHASS</sequence>